<organism evidence="1 2">
    <name type="scientific">Paenibacillus cremeus</name>
    <dbReference type="NCBI Taxonomy" id="2163881"/>
    <lineage>
        <taxon>Bacteria</taxon>
        <taxon>Bacillati</taxon>
        <taxon>Bacillota</taxon>
        <taxon>Bacilli</taxon>
        <taxon>Bacillales</taxon>
        <taxon>Paenibacillaceae</taxon>
        <taxon>Paenibacillus</taxon>
    </lineage>
</organism>
<evidence type="ECO:0000313" key="1">
    <source>
        <dbReference type="EMBL" id="TVY07253.1"/>
    </source>
</evidence>
<protein>
    <submittedName>
        <fullName evidence="1">Uncharacterized protein</fullName>
    </submittedName>
</protein>
<name>A0A559K583_9BACL</name>
<comment type="caution">
    <text evidence="1">The sequence shown here is derived from an EMBL/GenBank/DDBJ whole genome shotgun (WGS) entry which is preliminary data.</text>
</comment>
<dbReference type="AlphaFoldDB" id="A0A559K583"/>
<keyword evidence="2" id="KW-1185">Reference proteome</keyword>
<dbReference type="Proteomes" id="UP000317036">
    <property type="component" value="Unassembled WGS sequence"/>
</dbReference>
<dbReference type="OrthoDB" id="2678291at2"/>
<dbReference type="RefSeq" id="WP_144852111.1">
    <property type="nucleotide sequence ID" value="NZ_VNJI01000040.1"/>
</dbReference>
<proteinExistence type="predicted"/>
<evidence type="ECO:0000313" key="2">
    <source>
        <dbReference type="Proteomes" id="UP000317036"/>
    </source>
</evidence>
<accession>A0A559K583</accession>
<gene>
    <name evidence="1" type="ORF">FPZ49_24790</name>
</gene>
<dbReference type="EMBL" id="VNJI01000040">
    <property type="protein sequence ID" value="TVY07253.1"/>
    <property type="molecule type" value="Genomic_DNA"/>
</dbReference>
<sequence length="173" mass="20310">MKMNPFAVFEQASSEQELEQFQSLIQKEGFTAFRHFLDGFRERLKGFDETEIEKITTLLERAKQLFPVPGHFSPVWQVVWNEFEQLIAYKITVLESIPQADRDGEWQILIDNPFTNSDIVCYPSLSFIEGAYMYAYFRTDLKQNEYIRLQKIQNLIMAFGSEGSAKKEKSKDR</sequence>
<reference evidence="1 2" key="1">
    <citation type="submission" date="2019-07" db="EMBL/GenBank/DDBJ databases">
        <authorList>
            <person name="Kim J."/>
        </authorList>
    </citation>
    <scope>NUCLEOTIDE SEQUENCE [LARGE SCALE GENOMIC DNA]</scope>
    <source>
        <strain evidence="1 2">JC52</strain>
    </source>
</reference>